<accession>A0ABY7JPT3</accession>
<feature type="transmembrane region" description="Helical" evidence="8">
    <location>
        <begin position="309"/>
        <end position="331"/>
    </location>
</feature>
<name>A0ABY7JPT3_9FIRM</name>
<comment type="subcellular location">
    <subcellularLocation>
        <location evidence="1 8">Cell membrane</location>
        <topology evidence="1 8">Multi-pass membrane protein</topology>
    </subcellularLocation>
</comment>
<feature type="transmembrane region" description="Helical" evidence="8">
    <location>
        <begin position="188"/>
        <end position="209"/>
    </location>
</feature>
<dbReference type="Pfam" id="PF01235">
    <property type="entry name" value="Na_Ala_symp"/>
    <property type="match status" value="1"/>
</dbReference>
<feature type="transmembrane region" description="Helical" evidence="8">
    <location>
        <begin position="351"/>
        <end position="375"/>
    </location>
</feature>
<dbReference type="InterPro" id="IPR001463">
    <property type="entry name" value="Na/Ala_symport"/>
</dbReference>
<keyword evidence="6 8" id="KW-1133">Transmembrane helix</keyword>
<evidence type="ECO:0000256" key="3">
    <source>
        <dbReference type="ARBA" id="ARBA00022448"/>
    </source>
</evidence>
<evidence type="ECO:0000256" key="6">
    <source>
        <dbReference type="ARBA" id="ARBA00022989"/>
    </source>
</evidence>
<dbReference type="EMBL" id="CP114052">
    <property type="protein sequence ID" value="WAW13980.1"/>
    <property type="molecule type" value="Genomic_DNA"/>
</dbReference>
<dbReference type="NCBIfam" id="TIGR00835">
    <property type="entry name" value="agcS"/>
    <property type="match status" value="1"/>
</dbReference>
<keyword evidence="3 8" id="KW-0813">Transport</keyword>
<proteinExistence type="inferred from homology"/>
<evidence type="ECO:0000256" key="7">
    <source>
        <dbReference type="ARBA" id="ARBA00023136"/>
    </source>
</evidence>
<keyword evidence="7 8" id="KW-0472">Membrane</keyword>
<keyword evidence="5 8" id="KW-0812">Transmembrane</keyword>
<dbReference type="RefSeq" id="WP_269310642.1">
    <property type="nucleotide sequence ID" value="NZ_CP114052.1"/>
</dbReference>
<reference evidence="9" key="1">
    <citation type="submission" date="2022-12" db="EMBL/GenBank/DDBJ databases">
        <title>Peptostreptococcus.</title>
        <authorList>
            <person name="Lee S.H."/>
        </authorList>
    </citation>
    <scope>NUCLEOTIDE SEQUENCE</scope>
    <source>
        <strain evidence="9">CBA3647</strain>
    </source>
</reference>
<organism evidence="9 10">
    <name type="scientific">Peptostreptococcus equinus</name>
    <dbReference type="NCBI Taxonomy" id="3003601"/>
    <lineage>
        <taxon>Bacteria</taxon>
        <taxon>Bacillati</taxon>
        <taxon>Bacillota</taxon>
        <taxon>Clostridia</taxon>
        <taxon>Peptostreptococcales</taxon>
        <taxon>Peptostreptococcaceae</taxon>
        <taxon>Peptostreptococcus</taxon>
    </lineage>
</organism>
<evidence type="ECO:0000313" key="9">
    <source>
        <dbReference type="EMBL" id="WAW13980.1"/>
    </source>
</evidence>
<protein>
    <submittedName>
        <fullName evidence="9">Alanine/glycine:cation symporter family protein</fullName>
    </submittedName>
</protein>
<gene>
    <name evidence="9" type="ORF">O0R46_05075</name>
</gene>
<feature type="transmembrane region" description="Helical" evidence="8">
    <location>
        <begin position="396"/>
        <end position="418"/>
    </location>
</feature>
<dbReference type="PRINTS" id="PR00175">
    <property type="entry name" value="NAALASMPORT"/>
</dbReference>
<feature type="transmembrane region" description="Helical" evidence="8">
    <location>
        <begin position="215"/>
        <end position="236"/>
    </location>
</feature>
<keyword evidence="8" id="KW-0769">Symport</keyword>
<dbReference type="Proteomes" id="UP001164187">
    <property type="component" value="Chromosome"/>
</dbReference>
<dbReference type="PROSITE" id="PS00873">
    <property type="entry name" value="NA_ALANINE_SYMP"/>
    <property type="match status" value="1"/>
</dbReference>
<keyword evidence="10" id="KW-1185">Reference proteome</keyword>
<dbReference type="Gene3D" id="1.20.1740.10">
    <property type="entry name" value="Amino acid/polyamine transporter I"/>
    <property type="match status" value="1"/>
</dbReference>
<evidence type="ECO:0000256" key="5">
    <source>
        <dbReference type="ARBA" id="ARBA00022692"/>
    </source>
</evidence>
<keyword evidence="4 8" id="KW-1003">Cell membrane</keyword>
<comment type="similarity">
    <text evidence="2 8">Belongs to the alanine or glycine:cation symporter (AGCS) (TC 2.A.25) family.</text>
</comment>
<sequence>MEFFSTLYNVAMSVSDILWSKILIVLLIGAGLYFTIRTKFVQISYFKEQFRILFDKENIAGAKERGAISSFGAFCISTASRVGTGNIAGVAIAVVGGGPGALFWMWLIAIIGSASAFVEATLAQIFKVPNGTASKGGPAYYMEQALGARWLGIIFSILITVTYAFVFNAVQANTMSIALNNSFGVDRTVFAVVIAIISAIVIFGGVQRVSKVAEVIVPILAVLYIVIALFIIFININKMPGLFRDIFVGAFEPRQFVSGTSAGLLSTLLMGAKRGLFSNEAGMGSAPNASATADVEHPVMQGLIQSLGVFTDTIIICSATGFIVLLFSGYASTGDQGILVAQAALHHHLGYFGSIFLAISIFLFAYSSIIGNYYYGESNIQFIFDKTKIGSKIPLNIIRVLVCVFVLYGSMVEMQVVWNLADLFMALMALLNLVVILILGKYAYAALADYRKQRKEGILKPIFYKNTIPELKDKLQMWKNKED</sequence>
<dbReference type="PANTHER" id="PTHR30330">
    <property type="entry name" value="AGSS FAMILY TRANSPORTER, SODIUM-ALANINE"/>
    <property type="match status" value="1"/>
</dbReference>
<feature type="transmembrane region" description="Helical" evidence="8">
    <location>
        <begin position="424"/>
        <end position="444"/>
    </location>
</feature>
<evidence type="ECO:0000256" key="8">
    <source>
        <dbReference type="RuleBase" id="RU363064"/>
    </source>
</evidence>
<feature type="transmembrane region" description="Helical" evidence="8">
    <location>
        <begin position="146"/>
        <end position="167"/>
    </location>
</feature>
<evidence type="ECO:0000256" key="1">
    <source>
        <dbReference type="ARBA" id="ARBA00004651"/>
    </source>
</evidence>
<evidence type="ECO:0000256" key="4">
    <source>
        <dbReference type="ARBA" id="ARBA00022475"/>
    </source>
</evidence>
<feature type="transmembrane region" description="Helical" evidence="8">
    <location>
        <begin position="17"/>
        <end position="36"/>
    </location>
</feature>
<evidence type="ECO:0000256" key="2">
    <source>
        <dbReference type="ARBA" id="ARBA00009261"/>
    </source>
</evidence>
<dbReference type="PANTHER" id="PTHR30330:SF1">
    <property type="entry name" value="AMINO-ACID CARRIER PROTEIN ALST"/>
    <property type="match status" value="1"/>
</dbReference>
<evidence type="ECO:0000313" key="10">
    <source>
        <dbReference type="Proteomes" id="UP001164187"/>
    </source>
</evidence>